<evidence type="ECO:0000313" key="1">
    <source>
        <dbReference type="EMBL" id="GBP25961.1"/>
    </source>
</evidence>
<proteinExistence type="predicted"/>
<gene>
    <name evidence="1" type="ORF">EVAR_84520_1</name>
</gene>
<comment type="caution">
    <text evidence="1">The sequence shown here is derived from an EMBL/GenBank/DDBJ whole genome shotgun (WGS) entry which is preliminary data.</text>
</comment>
<name>A0A4C1UHM8_EUMVA</name>
<protein>
    <submittedName>
        <fullName evidence="1">Uncharacterized protein</fullName>
    </submittedName>
</protein>
<reference evidence="1 2" key="1">
    <citation type="journal article" date="2019" name="Commun. Biol.">
        <title>The bagworm genome reveals a unique fibroin gene that provides high tensile strength.</title>
        <authorList>
            <person name="Kono N."/>
            <person name="Nakamura H."/>
            <person name="Ohtoshi R."/>
            <person name="Tomita M."/>
            <person name="Numata K."/>
            <person name="Arakawa K."/>
        </authorList>
    </citation>
    <scope>NUCLEOTIDE SEQUENCE [LARGE SCALE GENOMIC DNA]</scope>
</reference>
<dbReference type="Proteomes" id="UP000299102">
    <property type="component" value="Unassembled WGS sequence"/>
</dbReference>
<evidence type="ECO:0000313" key="2">
    <source>
        <dbReference type="Proteomes" id="UP000299102"/>
    </source>
</evidence>
<sequence length="146" mass="16180">MPDKLILETLSFNWKGGRVMGGSGRNKGQRSGHFMFTYRSIVENPLSISIFLAENQLCNTHETNGVYTEAPSNFEGSPPASLDLRSGACSAGGHVLLLRPLIVVVFARRGPVIWRILSYFTSAVTHIRPRVVMDITRRLLHIAPSM</sequence>
<organism evidence="1 2">
    <name type="scientific">Eumeta variegata</name>
    <name type="common">Bagworm moth</name>
    <name type="synonym">Eumeta japonica</name>
    <dbReference type="NCBI Taxonomy" id="151549"/>
    <lineage>
        <taxon>Eukaryota</taxon>
        <taxon>Metazoa</taxon>
        <taxon>Ecdysozoa</taxon>
        <taxon>Arthropoda</taxon>
        <taxon>Hexapoda</taxon>
        <taxon>Insecta</taxon>
        <taxon>Pterygota</taxon>
        <taxon>Neoptera</taxon>
        <taxon>Endopterygota</taxon>
        <taxon>Lepidoptera</taxon>
        <taxon>Glossata</taxon>
        <taxon>Ditrysia</taxon>
        <taxon>Tineoidea</taxon>
        <taxon>Psychidae</taxon>
        <taxon>Oiketicinae</taxon>
        <taxon>Eumeta</taxon>
    </lineage>
</organism>
<dbReference type="AlphaFoldDB" id="A0A4C1UHM8"/>
<accession>A0A4C1UHM8</accession>
<keyword evidence="2" id="KW-1185">Reference proteome</keyword>
<dbReference type="EMBL" id="BGZK01000174">
    <property type="protein sequence ID" value="GBP25961.1"/>
    <property type="molecule type" value="Genomic_DNA"/>
</dbReference>